<name>A0A3P8V274_CYNSE</name>
<organism evidence="1 2">
    <name type="scientific">Cynoglossus semilaevis</name>
    <name type="common">Tongue sole</name>
    <dbReference type="NCBI Taxonomy" id="244447"/>
    <lineage>
        <taxon>Eukaryota</taxon>
        <taxon>Metazoa</taxon>
        <taxon>Chordata</taxon>
        <taxon>Craniata</taxon>
        <taxon>Vertebrata</taxon>
        <taxon>Euteleostomi</taxon>
        <taxon>Actinopterygii</taxon>
        <taxon>Neopterygii</taxon>
        <taxon>Teleostei</taxon>
        <taxon>Neoteleostei</taxon>
        <taxon>Acanthomorphata</taxon>
        <taxon>Carangaria</taxon>
        <taxon>Pleuronectiformes</taxon>
        <taxon>Pleuronectoidei</taxon>
        <taxon>Cynoglossidae</taxon>
        <taxon>Cynoglossinae</taxon>
        <taxon>Cynoglossus</taxon>
    </lineage>
</organism>
<reference evidence="1" key="2">
    <citation type="submission" date="2025-08" db="UniProtKB">
        <authorList>
            <consortium name="Ensembl"/>
        </authorList>
    </citation>
    <scope>IDENTIFICATION</scope>
</reference>
<dbReference type="AlphaFoldDB" id="A0A3P8V274"/>
<dbReference type="Ensembl" id="ENSCSET00000007254.1">
    <property type="protein sequence ID" value="ENSCSEP00000007176.1"/>
    <property type="gene ID" value="ENSCSEG00000004636.1"/>
</dbReference>
<dbReference type="InParanoid" id="A0A3P8V274"/>
<reference evidence="1 2" key="1">
    <citation type="journal article" date="2014" name="Nat. Genet.">
        <title>Whole-genome sequence of a flatfish provides insights into ZW sex chromosome evolution and adaptation to a benthic lifestyle.</title>
        <authorList>
            <person name="Chen S."/>
            <person name="Zhang G."/>
            <person name="Shao C."/>
            <person name="Huang Q."/>
            <person name="Liu G."/>
            <person name="Zhang P."/>
            <person name="Song W."/>
            <person name="An N."/>
            <person name="Chalopin D."/>
            <person name="Volff J.N."/>
            <person name="Hong Y."/>
            <person name="Li Q."/>
            <person name="Sha Z."/>
            <person name="Zhou H."/>
            <person name="Xie M."/>
            <person name="Yu Q."/>
            <person name="Liu Y."/>
            <person name="Xiang H."/>
            <person name="Wang N."/>
            <person name="Wu K."/>
            <person name="Yang C."/>
            <person name="Zhou Q."/>
            <person name="Liao X."/>
            <person name="Yang L."/>
            <person name="Hu Q."/>
            <person name="Zhang J."/>
            <person name="Meng L."/>
            <person name="Jin L."/>
            <person name="Tian Y."/>
            <person name="Lian J."/>
            <person name="Yang J."/>
            <person name="Miao G."/>
            <person name="Liu S."/>
            <person name="Liang Z."/>
            <person name="Yan F."/>
            <person name="Li Y."/>
            <person name="Sun B."/>
            <person name="Zhang H."/>
            <person name="Zhang J."/>
            <person name="Zhu Y."/>
            <person name="Du M."/>
            <person name="Zhao Y."/>
            <person name="Schartl M."/>
            <person name="Tang Q."/>
            <person name="Wang J."/>
        </authorList>
    </citation>
    <scope>NUCLEOTIDE SEQUENCE</scope>
</reference>
<proteinExistence type="predicted"/>
<protein>
    <submittedName>
        <fullName evidence="1">Uncharacterized protein</fullName>
    </submittedName>
</protein>
<dbReference type="STRING" id="244447.ENSCSEP00000007176"/>
<evidence type="ECO:0000313" key="1">
    <source>
        <dbReference type="Ensembl" id="ENSCSEP00000007176.1"/>
    </source>
</evidence>
<keyword evidence="2" id="KW-1185">Reference proteome</keyword>
<evidence type="ECO:0000313" key="2">
    <source>
        <dbReference type="Proteomes" id="UP000265120"/>
    </source>
</evidence>
<dbReference type="Proteomes" id="UP000265120">
    <property type="component" value="Chromosome 8"/>
</dbReference>
<sequence>MRSLNYVQRISLDFTGTLFPHAICLGDADNDSVTKLCHVNCLKINIFLSCTILKIL</sequence>
<dbReference type="GeneTree" id="ENSGT00940000175478"/>
<accession>A0A3P8V274</accession>
<reference evidence="1" key="3">
    <citation type="submission" date="2025-09" db="UniProtKB">
        <authorList>
            <consortium name="Ensembl"/>
        </authorList>
    </citation>
    <scope>IDENTIFICATION</scope>
</reference>